<dbReference type="EMBL" id="SSMQ01000012">
    <property type="protein sequence ID" value="TKD08905.1"/>
    <property type="molecule type" value="Genomic_DNA"/>
</dbReference>
<gene>
    <name evidence="6" type="ORF">E8A74_14055</name>
</gene>
<feature type="active site" description="Tele-AMP-histidine intermediate" evidence="2">
    <location>
        <position position="122"/>
    </location>
</feature>
<dbReference type="PROSITE" id="PS51084">
    <property type="entry name" value="HIT_2"/>
    <property type="match status" value="1"/>
</dbReference>
<dbReference type="InterPro" id="IPR052908">
    <property type="entry name" value="AP-4-A_phosphorylase"/>
</dbReference>
<reference evidence="6 7" key="1">
    <citation type="submission" date="2019-04" db="EMBL/GenBank/DDBJ databases">
        <authorList>
            <person name="Li Y."/>
            <person name="Wang J."/>
        </authorList>
    </citation>
    <scope>NUCLEOTIDE SEQUENCE [LARGE SCALE GENOMIC DNA]</scope>
    <source>
        <strain evidence="6 7">DSM 14668</strain>
    </source>
</reference>
<sequence>MGNPLWAPWRMEYILSKKGGSCVFCGIEAAPPEELRARLVVCDTPRAFVVLNRYPFAAAHLLVVPHAHVDALEKLSHEDHHALFDLVREATVRLRAAVKPEGLNVGLNLGAAAGAGIAEHLHAHVVPRWSGDTNFMPVLADVRVVPQALEKTRDYLVPFFADLPGVRLPAANEGAGNP</sequence>
<accession>A0A4U1JDM7</accession>
<evidence type="ECO:0000256" key="4">
    <source>
        <dbReference type="PROSITE-ProRule" id="PRU00464"/>
    </source>
</evidence>
<feature type="binding site" evidence="3">
    <location>
        <position position="124"/>
    </location>
    <ligand>
        <name>substrate</name>
    </ligand>
</feature>
<evidence type="ECO:0000259" key="5">
    <source>
        <dbReference type="PROSITE" id="PS51084"/>
    </source>
</evidence>
<organism evidence="6 7">
    <name type="scientific">Polyangium fumosum</name>
    <dbReference type="NCBI Taxonomy" id="889272"/>
    <lineage>
        <taxon>Bacteria</taxon>
        <taxon>Pseudomonadati</taxon>
        <taxon>Myxococcota</taxon>
        <taxon>Polyangia</taxon>
        <taxon>Polyangiales</taxon>
        <taxon>Polyangiaceae</taxon>
        <taxon>Polyangium</taxon>
    </lineage>
</organism>
<proteinExistence type="predicted"/>
<dbReference type="CDD" id="cd01275">
    <property type="entry name" value="FHIT"/>
    <property type="match status" value="1"/>
</dbReference>
<dbReference type="GO" id="GO:0003824">
    <property type="term" value="F:catalytic activity"/>
    <property type="evidence" value="ECO:0007669"/>
    <property type="project" value="InterPro"/>
</dbReference>
<feature type="short sequence motif" description="Histidine triad motif" evidence="4">
    <location>
        <begin position="120"/>
        <end position="124"/>
    </location>
</feature>
<evidence type="ECO:0000256" key="2">
    <source>
        <dbReference type="PIRSR" id="PIRSR639383-1"/>
    </source>
</evidence>
<dbReference type="GO" id="GO:0000166">
    <property type="term" value="F:nucleotide binding"/>
    <property type="evidence" value="ECO:0007669"/>
    <property type="project" value="UniProtKB-KW"/>
</dbReference>
<dbReference type="InterPro" id="IPR011146">
    <property type="entry name" value="HIT-like"/>
</dbReference>
<protein>
    <submittedName>
        <fullName evidence="6">HIT domain-containing protein</fullName>
    </submittedName>
</protein>
<feature type="binding site" evidence="3">
    <location>
        <position position="52"/>
    </location>
    <ligand>
        <name>substrate</name>
    </ligand>
</feature>
<dbReference type="RefSeq" id="WP_136929592.1">
    <property type="nucleotide sequence ID" value="NZ_SSMQ01000012.1"/>
</dbReference>
<keyword evidence="7" id="KW-1185">Reference proteome</keyword>
<dbReference type="OrthoDB" id="9784774at2"/>
<dbReference type="Gene3D" id="3.30.428.10">
    <property type="entry name" value="HIT-like"/>
    <property type="match status" value="1"/>
</dbReference>
<dbReference type="PANTHER" id="PTHR42997:SF1">
    <property type="entry name" value="AP-4-A PHOSPHORYLASE"/>
    <property type="match status" value="1"/>
</dbReference>
<dbReference type="InterPro" id="IPR036265">
    <property type="entry name" value="HIT-like_sf"/>
</dbReference>
<keyword evidence="1" id="KW-0547">Nucleotide-binding</keyword>
<evidence type="ECO:0000313" key="7">
    <source>
        <dbReference type="Proteomes" id="UP000309215"/>
    </source>
</evidence>
<dbReference type="AlphaFoldDB" id="A0A4U1JDM7"/>
<dbReference type="Pfam" id="PF01230">
    <property type="entry name" value="HIT"/>
    <property type="match status" value="1"/>
</dbReference>
<name>A0A4U1JDM7_9BACT</name>
<evidence type="ECO:0000256" key="3">
    <source>
        <dbReference type="PIRSR" id="PIRSR639383-2"/>
    </source>
</evidence>
<feature type="domain" description="HIT" evidence="5">
    <location>
        <begin position="23"/>
        <end position="135"/>
    </location>
</feature>
<evidence type="ECO:0000313" key="6">
    <source>
        <dbReference type="EMBL" id="TKD08905.1"/>
    </source>
</evidence>
<comment type="caution">
    <text evidence="6">The sequence shown here is derived from an EMBL/GenBank/DDBJ whole genome shotgun (WGS) entry which is preliminary data.</text>
</comment>
<dbReference type="PANTHER" id="PTHR42997">
    <property type="entry name" value="HIT FAMILY HYDROLASE"/>
    <property type="match status" value="1"/>
</dbReference>
<dbReference type="Proteomes" id="UP000309215">
    <property type="component" value="Unassembled WGS sequence"/>
</dbReference>
<dbReference type="SUPFAM" id="SSF54197">
    <property type="entry name" value="HIT-like"/>
    <property type="match status" value="1"/>
</dbReference>
<dbReference type="InterPro" id="IPR039383">
    <property type="entry name" value="FHIT"/>
</dbReference>
<evidence type="ECO:0000256" key="1">
    <source>
        <dbReference type="ARBA" id="ARBA00022741"/>
    </source>
</evidence>